<keyword evidence="4" id="KW-1185">Reference proteome</keyword>
<name>A0A9P1G5S6_9DINO</name>
<evidence type="ECO:0000313" key="4">
    <source>
        <dbReference type="Proteomes" id="UP001152797"/>
    </source>
</evidence>
<protein>
    <submittedName>
        <fullName evidence="3">ATP-dependent transporter ycf16</fullName>
    </submittedName>
</protein>
<sequence>MTPSALSHQGLPFAELCRSAAKLREAHAWHRLVGVNDAINDAEALAKELCGDGSTTVELVLDLRSGWCAGGAKLELDNVKAGYADIPRDVLKGITLCFESGDPGDLLCDHQSCPTGSN</sequence>
<reference evidence="1" key="1">
    <citation type="submission" date="2022-10" db="EMBL/GenBank/DDBJ databases">
        <authorList>
            <person name="Chen Y."/>
            <person name="Dougan E. K."/>
            <person name="Chan C."/>
            <person name="Rhodes N."/>
            <person name="Thang M."/>
        </authorList>
    </citation>
    <scope>NUCLEOTIDE SEQUENCE</scope>
</reference>
<dbReference type="EMBL" id="CAMXCT030002880">
    <property type="protein sequence ID" value="CAL4788370.1"/>
    <property type="molecule type" value="Genomic_DNA"/>
</dbReference>
<proteinExistence type="predicted"/>
<reference evidence="2" key="2">
    <citation type="submission" date="2024-04" db="EMBL/GenBank/DDBJ databases">
        <authorList>
            <person name="Chen Y."/>
            <person name="Shah S."/>
            <person name="Dougan E. K."/>
            <person name="Thang M."/>
            <person name="Chan C."/>
        </authorList>
    </citation>
    <scope>NUCLEOTIDE SEQUENCE [LARGE SCALE GENOMIC DNA]</scope>
</reference>
<evidence type="ECO:0000313" key="3">
    <source>
        <dbReference type="EMBL" id="CAL4788370.1"/>
    </source>
</evidence>
<dbReference type="Proteomes" id="UP001152797">
    <property type="component" value="Unassembled WGS sequence"/>
</dbReference>
<dbReference type="AlphaFoldDB" id="A0A9P1G5S6"/>
<organism evidence="1">
    <name type="scientific">Cladocopium goreaui</name>
    <dbReference type="NCBI Taxonomy" id="2562237"/>
    <lineage>
        <taxon>Eukaryota</taxon>
        <taxon>Sar</taxon>
        <taxon>Alveolata</taxon>
        <taxon>Dinophyceae</taxon>
        <taxon>Suessiales</taxon>
        <taxon>Symbiodiniaceae</taxon>
        <taxon>Cladocopium</taxon>
    </lineage>
</organism>
<comment type="caution">
    <text evidence="1">The sequence shown here is derived from an EMBL/GenBank/DDBJ whole genome shotgun (WGS) entry which is preliminary data.</text>
</comment>
<gene>
    <name evidence="1" type="ORF">C1SCF055_LOCUS27134</name>
</gene>
<dbReference type="EMBL" id="CAMXCT020002880">
    <property type="protein sequence ID" value="CAL1154433.1"/>
    <property type="molecule type" value="Genomic_DNA"/>
</dbReference>
<dbReference type="EMBL" id="CAMXCT010002880">
    <property type="protein sequence ID" value="CAI4001058.1"/>
    <property type="molecule type" value="Genomic_DNA"/>
</dbReference>
<evidence type="ECO:0000313" key="2">
    <source>
        <dbReference type="EMBL" id="CAL1154433.1"/>
    </source>
</evidence>
<accession>A0A9P1G5S6</accession>
<evidence type="ECO:0000313" key="1">
    <source>
        <dbReference type="EMBL" id="CAI4001058.1"/>
    </source>
</evidence>